<dbReference type="KEGG" id="pbas:SMSP2_02774"/>
<feature type="binding site" evidence="8">
    <location>
        <begin position="373"/>
        <end position="377"/>
    </location>
    <ligand>
        <name>NADP(+)</name>
        <dbReference type="ChEBI" id="CHEBI:58349"/>
    </ligand>
</feature>
<dbReference type="AlphaFoldDB" id="A0A1Q2MI74"/>
<comment type="similarity">
    <text evidence="8">Belongs to the shikimate dehydrogenase family.</text>
</comment>
<comment type="pathway">
    <text evidence="1 8">Metabolic intermediate biosynthesis; chorismate biosynthesis; chorismate from D-erythrose 4-phosphate and phosphoenolpyruvate: step 4/7.</text>
</comment>
<feature type="binding site" evidence="8">
    <location>
        <position position="300"/>
    </location>
    <ligand>
        <name>shikimate</name>
        <dbReference type="ChEBI" id="CHEBI:36208"/>
    </ligand>
</feature>
<dbReference type="InterPro" id="IPR022893">
    <property type="entry name" value="Shikimate_DH_fam"/>
</dbReference>
<feature type="binding site" evidence="8">
    <location>
        <position position="329"/>
    </location>
    <ligand>
        <name>shikimate</name>
        <dbReference type="ChEBI" id="CHEBI:36208"/>
    </ligand>
</feature>
<keyword evidence="6 8" id="KW-0057">Aromatic amino acid biosynthesis</keyword>
<dbReference type="Pfam" id="PF01487">
    <property type="entry name" value="DHquinase_I"/>
    <property type="match status" value="1"/>
</dbReference>
<dbReference type="Gene3D" id="3.20.20.70">
    <property type="entry name" value="Aldolase class I"/>
    <property type="match status" value="1"/>
</dbReference>
<dbReference type="GO" id="GO:0004764">
    <property type="term" value="F:shikimate 3-dehydrogenase (NADP+) activity"/>
    <property type="evidence" value="ECO:0007669"/>
    <property type="project" value="UniProtKB-UniRule"/>
</dbReference>
<keyword evidence="4 8" id="KW-0521">NADP</keyword>
<dbReference type="SUPFAM" id="SSF51735">
    <property type="entry name" value="NAD(P)-binding Rossmann-fold domains"/>
    <property type="match status" value="1"/>
</dbReference>
<feature type="binding site" evidence="8">
    <location>
        <position position="344"/>
    </location>
    <ligand>
        <name>shikimate</name>
        <dbReference type="ChEBI" id="CHEBI:36208"/>
    </ligand>
</feature>
<dbReference type="Proteomes" id="UP000188181">
    <property type="component" value="Chromosome"/>
</dbReference>
<feature type="binding site" evidence="8">
    <location>
        <position position="484"/>
    </location>
    <ligand>
        <name>NADP(+)</name>
        <dbReference type="ChEBI" id="CHEBI:58349"/>
    </ligand>
</feature>
<dbReference type="HAMAP" id="MF_00222">
    <property type="entry name" value="Shikimate_DH_AroE"/>
    <property type="match status" value="1"/>
</dbReference>
<dbReference type="Pfam" id="PF08501">
    <property type="entry name" value="Shikimate_dh_N"/>
    <property type="match status" value="1"/>
</dbReference>
<reference evidence="12" key="1">
    <citation type="submission" date="2017-02" db="EMBL/GenBank/DDBJ databases">
        <title>Comparative genomics and description of representatives of a novel lineage of planctomycetes thriving in anoxic sediments.</title>
        <authorList>
            <person name="Spring S."/>
            <person name="Bunk B."/>
            <person name="Sproer C."/>
        </authorList>
    </citation>
    <scope>NUCLEOTIDE SEQUENCE [LARGE SCALE GENOMIC DNA]</scope>
    <source>
        <strain evidence="12">SM-Chi-D1</strain>
    </source>
</reference>
<dbReference type="InterPro" id="IPR013708">
    <property type="entry name" value="Shikimate_DH-bd_N"/>
</dbReference>
<dbReference type="InterPro" id="IPR001381">
    <property type="entry name" value="DHquinase_I"/>
</dbReference>
<comment type="function">
    <text evidence="8">Involved in the biosynthesis of the chorismate, which leads to the biosynthesis of aromatic amino acids. Catalyzes the reversible NADPH linked reduction of 3-dehydroshikimate (DHSA) to yield shikimate (SA).</text>
</comment>
<protein>
    <recommendedName>
        <fullName evidence="2 8">Shikimate dehydrogenase (NADP(+))</fullName>
        <shortName evidence="8">SDH</shortName>
        <ecNumber evidence="2 8">1.1.1.25</ecNumber>
    </recommendedName>
</protein>
<feature type="domain" description="Shikimate dehydrogenase substrate binding N-terminal" evidence="10">
    <location>
        <begin position="240"/>
        <end position="331"/>
    </location>
</feature>
<feature type="binding site" evidence="8">
    <location>
        <position position="491"/>
    </location>
    <ligand>
        <name>shikimate</name>
        <dbReference type="ChEBI" id="CHEBI:36208"/>
    </ligand>
</feature>
<dbReference type="CDD" id="cd01065">
    <property type="entry name" value="NAD_bind_Shikimate_DH"/>
    <property type="match status" value="1"/>
</dbReference>
<comment type="caution">
    <text evidence="8">Lacks conserved residue(s) required for the propagation of feature annotation.</text>
</comment>
<evidence type="ECO:0000256" key="5">
    <source>
        <dbReference type="ARBA" id="ARBA00023002"/>
    </source>
</evidence>
<feature type="binding site" evidence="8">
    <location>
        <begin position="396"/>
        <end position="401"/>
    </location>
    <ligand>
        <name>NADP(+)</name>
        <dbReference type="ChEBI" id="CHEBI:58349"/>
    </ligand>
</feature>
<dbReference type="GO" id="GO:0009423">
    <property type="term" value="P:chorismate biosynthetic process"/>
    <property type="evidence" value="ECO:0007669"/>
    <property type="project" value="UniProtKB-UniRule"/>
</dbReference>
<evidence type="ECO:0000313" key="11">
    <source>
        <dbReference type="EMBL" id="AQQ72391.1"/>
    </source>
</evidence>
<dbReference type="NCBIfam" id="TIGR00507">
    <property type="entry name" value="aroE"/>
    <property type="match status" value="1"/>
</dbReference>
<evidence type="ECO:0000256" key="3">
    <source>
        <dbReference type="ARBA" id="ARBA00022605"/>
    </source>
</evidence>
<dbReference type="PANTHER" id="PTHR21089">
    <property type="entry name" value="SHIKIMATE DEHYDROGENASE"/>
    <property type="match status" value="1"/>
</dbReference>
<accession>A0A1Q2MI74</accession>
<feature type="active site" description="Proton acceptor" evidence="8">
    <location>
        <position position="304"/>
    </location>
</feature>
<dbReference type="OrthoDB" id="9792692at2"/>
<comment type="subunit">
    <text evidence="8">Homodimer.</text>
</comment>
<feature type="binding site" evidence="8">
    <location>
        <begin position="248"/>
        <end position="250"/>
    </location>
    <ligand>
        <name>shikimate</name>
        <dbReference type="ChEBI" id="CHEBI:36208"/>
    </ligand>
</feature>
<feature type="binding site" evidence="8">
    <location>
        <position position="461"/>
    </location>
    <ligand>
        <name>NADP(+)</name>
        <dbReference type="ChEBI" id="CHEBI:58349"/>
    </ligand>
</feature>
<dbReference type="GO" id="GO:0050661">
    <property type="term" value="F:NADP binding"/>
    <property type="evidence" value="ECO:0007669"/>
    <property type="project" value="InterPro"/>
</dbReference>
<evidence type="ECO:0000256" key="4">
    <source>
        <dbReference type="ARBA" id="ARBA00022857"/>
    </source>
</evidence>
<dbReference type="EC" id="1.1.1.25" evidence="2 8"/>
<name>A0A1Q2MI74_9BACT</name>
<dbReference type="InterPro" id="IPR013785">
    <property type="entry name" value="Aldolase_TIM"/>
</dbReference>
<evidence type="ECO:0000259" key="10">
    <source>
        <dbReference type="Pfam" id="PF08501"/>
    </source>
</evidence>
<organism evidence="11 12">
    <name type="scientific">Limihaloglobus sulfuriphilus</name>
    <dbReference type="NCBI Taxonomy" id="1851148"/>
    <lineage>
        <taxon>Bacteria</taxon>
        <taxon>Pseudomonadati</taxon>
        <taxon>Planctomycetota</taxon>
        <taxon>Phycisphaerae</taxon>
        <taxon>Sedimentisphaerales</taxon>
        <taxon>Sedimentisphaeraceae</taxon>
        <taxon>Limihaloglobus</taxon>
    </lineage>
</organism>
<dbReference type="EMBL" id="CP019646">
    <property type="protein sequence ID" value="AQQ72391.1"/>
    <property type="molecule type" value="Genomic_DNA"/>
</dbReference>
<keyword evidence="3 8" id="KW-0028">Amino-acid biosynthesis</keyword>
<keyword evidence="5 8" id="KW-0560">Oxidoreductase</keyword>
<dbReference type="UniPathway" id="UPA00053">
    <property type="reaction ID" value="UER00087"/>
</dbReference>
<gene>
    <name evidence="8 11" type="primary">aroE</name>
    <name evidence="11" type="ORF">SMSP2_02774</name>
</gene>
<feature type="binding site" evidence="8">
    <location>
        <position position="463"/>
    </location>
    <ligand>
        <name>shikimate</name>
        <dbReference type="ChEBI" id="CHEBI:36208"/>
    </ligand>
</feature>
<dbReference type="CDD" id="cd00502">
    <property type="entry name" value="DHQase_I"/>
    <property type="match status" value="1"/>
</dbReference>
<dbReference type="PRINTS" id="PR00411">
    <property type="entry name" value="PNDRDTASEI"/>
</dbReference>
<dbReference type="STRING" id="1851148.SMSP2_02774"/>
<dbReference type="InterPro" id="IPR036291">
    <property type="entry name" value="NAD(P)-bd_dom_sf"/>
</dbReference>
<dbReference type="GO" id="GO:0009073">
    <property type="term" value="P:aromatic amino acid family biosynthetic process"/>
    <property type="evidence" value="ECO:0007669"/>
    <property type="project" value="UniProtKB-KW"/>
</dbReference>
<dbReference type="InterPro" id="IPR006151">
    <property type="entry name" value="Shikm_DH/Glu-tRNA_Rdtase"/>
</dbReference>
<evidence type="ECO:0000256" key="1">
    <source>
        <dbReference type="ARBA" id="ARBA00004871"/>
    </source>
</evidence>
<evidence type="ECO:0000256" key="7">
    <source>
        <dbReference type="ARBA" id="ARBA00049442"/>
    </source>
</evidence>
<evidence type="ECO:0000259" key="9">
    <source>
        <dbReference type="Pfam" id="PF01488"/>
    </source>
</evidence>
<dbReference type="SUPFAM" id="SSF53223">
    <property type="entry name" value="Aminoacid dehydrogenase-like, N-terminal domain"/>
    <property type="match status" value="1"/>
</dbReference>
<evidence type="ECO:0000256" key="6">
    <source>
        <dbReference type="ARBA" id="ARBA00023141"/>
    </source>
</evidence>
<dbReference type="PANTHER" id="PTHR21089:SF1">
    <property type="entry name" value="BIFUNCTIONAL 3-DEHYDROQUINATE DEHYDRATASE_SHIKIMATE DEHYDROGENASE, CHLOROPLASTIC"/>
    <property type="match status" value="1"/>
</dbReference>
<dbReference type="RefSeq" id="WP_146684586.1">
    <property type="nucleotide sequence ID" value="NZ_CP019646.1"/>
</dbReference>
<dbReference type="Gene3D" id="3.40.50.720">
    <property type="entry name" value="NAD(P)-binding Rossmann-like Domain"/>
    <property type="match status" value="1"/>
</dbReference>
<comment type="catalytic activity">
    <reaction evidence="7 8">
        <text>shikimate + NADP(+) = 3-dehydroshikimate + NADPH + H(+)</text>
        <dbReference type="Rhea" id="RHEA:17737"/>
        <dbReference type="ChEBI" id="CHEBI:15378"/>
        <dbReference type="ChEBI" id="CHEBI:16630"/>
        <dbReference type="ChEBI" id="CHEBI:36208"/>
        <dbReference type="ChEBI" id="CHEBI:57783"/>
        <dbReference type="ChEBI" id="CHEBI:58349"/>
        <dbReference type="EC" id="1.1.1.25"/>
    </reaction>
</comment>
<dbReference type="InterPro" id="IPR011342">
    <property type="entry name" value="Shikimate_DH"/>
</dbReference>
<dbReference type="InterPro" id="IPR046346">
    <property type="entry name" value="Aminoacid_DH-like_N_sf"/>
</dbReference>
<sequence length="516" mass="56093">MAYLTVPVTANNCSDAAASIDKSIKNGADIIEIRADYIKDISAGELKKLILIIKDSSAASLVTCRKADEGGKNNIPDNNRLEMLLGAVNAGADYIDCEFASYSELGFADPLEKVLQNTGTRLIISAHSFAAPFNNLQKLHDQIIEAAPNCIPKLVYTANHINDTFAMADLLHSSNKDIIGLCMGSAGQWVRLAAGKLGSFLTFASLEKGLESADGQIELYTARNLYRINSQNSETALFGIIADPVAHSKSPLIHNELFITKHCNSVYLPLHVHAGEDKLETFLDSIAQRPYLGFRGFSVTLPHKMTAYNYLSSRGYDIDKLADKVGAVNTLLLNRGRYSGYNTDCRGALQAIESSSRIQSRDELKKCKTLILGAGGVARAVAAALTELGTEVTICNRTEEKAAQLAGIFKCKYIPADKLSKETLKRITLIVNCTSLGMDPNINGTPLAKELIPKNATVFDTVYNPKHTKLLQDAVNAGAEPVTGDTMFIEQAILQQQLFSGFAADQIRGEMYRIFS</sequence>
<keyword evidence="12" id="KW-1185">Reference proteome</keyword>
<proteinExistence type="inferred from homology"/>
<dbReference type="Pfam" id="PF01488">
    <property type="entry name" value="Shikimate_DH"/>
    <property type="match status" value="1"/>
</dbReference>
<dbReference type="SUPFAM" id="SSF51569">
    <property type="entry name" value="Aldolase"/>
    <property type="match status" value="1"/>
</dbReference>
<dbReference type="GO" id="GO:0003855">
    <property type="term" value="F:3-dehydroquinate dehydratase activity"/>
    <property type="evidence" value="ECO:0007669"/>
    <property type="project" value="InterPro"/>
</dbReference>
<dbReference type="GO" id="GO:0008652">
    <property type="term" value="P:amino acid biosynthetic process"/>
    <property type="evidence" value="ECO:0007669"/>
    <property type="project" value="UniProtKB-KW"/>
</dbReference>
<feature type="domain" description="Quinate/shikimate 5-dehydrogenase/glutamyl-tRNA reductase" evidence="9">
    <location>
        <begin position="362"/>
        <end position="435"/>
    </location>
</feature>
<dbReference type="GO" id="GO:0019632">
    <property type="term" value="P:shikimate metabolic process"/>
    <property type="evidence" value="ECO:0007669"/>
    <property type="project" value="InterPro"/>
</dbReference>
<dbReference type="Gene3D" id="3.40.50.10860">
    <property type="entry name" value="Leucine Dehydrogenase, chain A, domain 1"/>
    <property type="match status" value="1"/>
</dbReference>
<evidence type="ECO:0000313" key="12">
    <source>
        <dbReference type="Proteomes" id="UP000188181"/>
    </source>
</evidence>
<evidence type="ECO:0000256" key="2">
    <source>
        <dbReference type="ARBA" id="ARBA00012962"/>
    </source>
</evidence>
<evidence type="ECO:0000256" key="8">
    <source>
        <dbReference type="HAMAP-Rule" id="MF_00222"/>
    </source>
</evidence>